<name>A0AAE3CZK7_9HYPH</name>
<evidence type="ECO:0000256" key="5">
    <source>
        <dbReference type="ARBA" id="ARBA00023136"/>
    </source>
</evidence>
<dbReference type="SMART" id="SM00244">
    <property type="entry name" value="PHB"/>
    <property type="match status" value="1"/>
</dbReference>
<evidence type="ECO:0000313" key="8">
    <source>
        <dbReference type="EMBL" id="MBW8635811.1"/>
    </source>
</evidence>
<dbReference type="AlphaFoldDB" id="A0AAE3CZK7"/>
<evidence type="ECO:0000256" key="3">
    <source>
        <dbReference type="ARBA" id="ARBA00022692"/>
    </source>
</evidence>
<keyword evidence="8" id="KW-0645">Protease</keyword>
<evidence type="ECO:0000256" key="6">
    <source>
        <dbReference type="PIRNR" id="PIRNR005651"/>
    </source>
</evidence>
<dbReference type="InterPro" id="IPR010200">
    <property type="entry name" value="HflC"/>
</dbReference>
<dbReference type="PIRSF" id="PIRSF005651">
    <property type="entry name" value="HflC"/>
    <property type="match status" value="1"/>
</dbReference>
<dbReference type="EMBL" id="JAICBX010000001">
    <property type="protein sequence ID" value="MBW8635811.1"/>
    <property type="molecule type" value="Genomic_DNA"/>
</dbReference>
<accession>A0AAE3CZK7</accession>
<evidence type="ECO:0000256" key="4">
    <source>
        <dbReference type="ARBA" id="ARBA00022989"/>
    </source>
</evidence>
<reference evidence="8" key="1">
    <citation type="submission" date="2021-08" db="EMBL/GenBank/DDBJ databases">
        <title>Hoeflea bacterium WL0058 sp. nov., isolated from the sediment.</title>
        <authorList>
            <person name="Wang L."/>
            <person name="Zhang D."/>
        </authorList>
    </citation>
    <scope>NUCLEOTIDE SEQUENCE</scope>
    <source>
        <strain evidence="8">WL0058</strain>
    </source>
</reference>
<keyword evidence="5" id="KW-0472">Membrane</keyword>
<keyword evidence="8" id="KW-0378">Hydrolase</keyword>
<keyword evidence="9" id="KW-1185">Reference proteome</keyword>
<comment type="caution">
    <text evidence="8">The sequence shown here is derived from an EMBL/GenBank/DDBJ whole genome shotgun (WGS) entry which is preliminary data.</text>
</comment>
<evidence type="ECO:0000256" key="2">
    <source>
        <dbReference type="ARBA" id="ARBA00007862"/>
    </source>
</evidence>
<dbReference type="PANTHER" id="PTHR42911:SF1">
    <property type="entry name" value="MODULATOR OF FTSH PROTEASE HFLC"/>
    <property type="match status" value="1"/>
</dbReference>
<dbReference type="Proteomes" id="UP001196509">
    <property type="component" value="Unassembled WGS sequence"/>
</dbReference>
<evidence type="ECO:0000256" key="1">
    <source>
        <dbReference type="ARBA" id="ARBA00004167"/>
    </source>
</evidence>
<organism evidence="8 9">
    <name type="scientific">Flavimaribacter sediminis</name>
    <dbReference type="NCBI Taxonomy" id="2865987"/>
    <lineage>
        <taxon>Bacteria</taxon>
        <taxon>Pseudomonadati</taxon>
        <taxon>Pseudomonadota</taxon>
        <taxon>Alphaproteobacteria</taxon>
        <taxon>Hyphomicrobiales</taxon>
        <taxon>Rhizobiaceae</taxon>
        <taxon>Flavimaribacter</taxon>
    </lineage>
</organism>
<protein>
    <recommendedName>
        <fullName evidence="6">Protein HflC</fullName>
    </recommendedName>
</protein>
<comment type="function">
    <text evidence="6">HflC and HflK could regulate a protease.</text>
</comment>
<dbReference type="GO" id="GO:0008233">
    <property type="term" value="F:peptidase activity"/>
    <property type="evidence" value="ECO:0007669"/>
    <property type="project" value="UniProtKB-KW"/>
</dbReference>
<dbReference type="InterPro" id="IPR036013">
    <property type="entry name" value="Band_7/SPFH_dom_sf"/>
</dbReference>
<dbReference type="Gene3D" id="3.30.479.30">
    <property type="entry name" value="Band 7 domain"/>
    <property type="match status" value="1"/>
</dbReference>
<dbReference type="Pfam" id="PF01145">
    <property type="entry name" value="Band_7"/>
    <property type="match status" value="1"/>
</dbReference>
<sequence>MGNRLPAIIIAVVIILGLAYSSFFVVQAGEQAIVLRFGQIRSVKTEPGIYFKLPFGFIEADNVQMIQKRAIRFDLDDIRVQVSGGKFYEVDAFVVYKITDPERFRETVSGDTVAAEQRLRTRLDSALRRVYGLRGFEAALSDARAEMMREVRDQLRPDAESLGLTIEDVRIRRTDLTQEVSQQTYDRMKAERLAEAELIRARGREAGQRIRAIADRQVVELESKARRDSEITRGEGDAERNKIFAEAFSKDENFFDFYRSMEAYRKSLADTDTTVILSPDSEFFRFFKEAGDAAPVPAPAPSQETTSSTD</sequence>
<dbReference type="SUPFAM" id="SSF117892">
    <property type="entry name" value="Band 7/SPFH domain"/>
    <property type="match status" value="1"/>
</dbReference>
<comment type="similarity">
    <text evidence="2 6">Belongs to the band 7/mec-2 family. HflC subfamily.</text>
</comment>
<comment type="subcellular location">
    <subcellularLocation>
        <location evidence="1">Membrane</location>
        <topology evidence="1">Single-pass membrane protein</topology>
    </subcellularLocation>
</comment>
<evidence type="ECO:0000313" key="9">
    <source>
        <dbReference type="Proteomes" id="UP001196509"/>
    </source>
</evidence>
<dbReference type="GO" id="GO:0016020">
    <property type="term" value="C:membrane"/>
    <property type="evidence" value="ECO:0007669"/>
    <property type="project" value="UniProtKB-SubCell"/>
</dbReference>
<dbReference type="GO" id="GO:0006508">
    <property type="term" value="P:proteolysis"/>
    <property type="evidence" value="ECO:0007669"/>
    <property type="project" value="UniProtKB-KW"/>
</dbReference>
<keyword evidence="3" id="KW-0812">Transmembrane</keyword>
<dbReference type="PANTHER" id="PTHR42911">
    <property type="entry name" value="MODULATOR OF FTSH PROTEASE HFLC"/>
    <property type="match status" value="1"/>
</dbReference>
<evidence type="ECO:0000259" key="7">
    <source>
        <dbReference type="SMART" id="SM00244"/>
    </source>
</evidence>
<dbReference type="RefSeq" id="WP_220226529.1">
    <property type="nucleotide sequence ID" value="NZ_JAICBX010000001.1"/>
</dbReference>
<dbReference type="InterPro" id="IPR001107">
    <property type="entry name" value="Band_7"/>
</dbReference>
<dbReference type="CDD" id="cd03405">
    <property type="entry name" value="SPFH_HflC"/>
    <property type="match status" value="1"/>
</dbReference>
<proteinExistence type="inferred from homology"/>
<gene>
    <name evidence="8" type="ORF">K1W69_01325</name>
</gene>
<keyword evidence="4" id="KW-1133">Transmembrane helix</keyword>
<feature type="domain" description="Band 7" evidence="7">
    <location>
        <begin position="21"/>
        <end position="188"/>
    </location>
</feature>